<keyword evidence="3" id="KW-1185">Reference proteome</keyword>
<sequence length="280" mass="32694">MSAKLDKDFVWECDYGIRKPIIPVLKKLLAEQDSSSLQMINVFVNSIPYNLELFIVVSYKNPLDGHIQIMKECMQNVGLRYRPDITMDELYGEMANRRFNSFTLTDDIPVEDQFNMLFPIPEKDELQKEGYNFSRPLGNQFPVFLSHASKNKAEVEDLIPYLNGANLPVWFDKVNIDYGESLVEAIQKGIKDSGAVIFWITNEFLKSNWCKKELRNFLHRHSSYDDVLIISIFSEDVNFEEVDLFLKELKFYRRISQDSLESIAKEIIPSIEKYMEKSKV</sequence>
<feature type="domain" description="TIR" evidence="1">
    <location>
        <begin position="139"/>
        <end position="271"/>
    </location>
</feature>
<keyword evidence="2" id="KW-0675">Receptor</keyword>
<dbReference type="Gene3D" id="3.40.50.10140">
    <property type="entry name" value="Toll/interleukin-1 receptor homology (TIR) domain"/>
    <property type="match status" value="1"/>
</dbReference>
<accession>A0A3M8DIQ3</accession>
<dbReference type="AlphaFoldDB" id="A0A3M8DIQ3"/>
<dbReference type="Pfam" id="PF13676">
    <property type="entry name" value="TIR_2"/>
    <property type="match status" value="1"/>
</dbReference>
<name>A0A3M8DIQ3_9BACL</name>
<dbReference type="OrthoDB" id="8435646at2"/>
<dbReference type="SUPFAM" id="SSF52200">
    <property type="entry name" value="Toll/Interleukin receptor TIR domain"/>
    <property type="match status" value="1"/>
</dbReference>
<evidence type="ECO:0000313" key="3">
    <source>
        <dbReference type="Proteomes" id="UP000271031"/>
    </source>
</evidence>
<gene>
    <name evidence="2" type="ORF">EDM56_12920</name>
</gene>
<organism evidence="2 3">
    <name type="scientific">Brevibacillus fluminis</name>
    <dbReference type="NCBI Taxonomy" id="511487"/>
    <lineage>
        <taxon>Bacteria</taxon>
        <taxon>Bacillati</taxon>
        <taxon>Bacillota</taxon>
        <taxon>Bacilli</taxon>
        <taxon>Bacillales</taxon>
        <taxon>Paenibacillaceae</taxon>
        <taxon>Brevibacillus</taxon>
    </lineage>
</organism>
<proteinExistence type="predicted"/>
<protein>
    <submittedName>
        <fullName evidence="2">Toll/interleukin-1 receptor domain-containing protein</fullName>
    </submittedName>
</protein>
<comment type="caution">
    <text evidence="2">The sequence shown here is derived from an EMBL/GenBank/DDBJ whole genome shotgun (WGS) entry which is preliminary data.</text>
</comment>
<dbReference type="RefSeq" id="WP_122918339.1">
    <property type="nucleotide sequence ID" value="NZ_RHHQ01000009.1"/>
</dbReference>
<dbReference type="EMBL" id="RHHQ01000009">
    <property type="protein sequence ID" value="RNB87898.1"/>
    <property type="molecule type" value="Genomic_DNA"/>
</dbReference>
<reference evidence="2 3" key="1">
    <citation type="submission" date="2018-10" db="EMBL/GenBank/DDBJ databases">
        <title>Phylogenomics of Brevibacillus.</title>
        <authorList>
            <person name="Dunlap C."/>
        </authorList>
    </citation>
    <scope>NUCLEOTIDE SEQUENCE [LARGE SCALE GENOMIC DNA]</scope>
    <source>
        <strain evidence="2 3">JCM 15716</strain>
    </source>
</reference>
<dbReference type="GO" id="GO:0007165">
    <property type="term" value="P:signal transduction"/>
    <property type="evidence" value="ECO:0007669"/>
    <property type="project" value="InterPro"/>
</dbReference>
<evidence type="ECO:0000313" key="2">
    <source>
        <dbReference type="EMBL" id="RNB87898.1"/>
    </source>
</evidence>
<dbReference type="InterPro" id="IPR035897">
    <property type="entry name" value="Toll_tir_struct_dom_sf"/>
</dbReference>
<dbReference type="InterPro" id="IPR000157">
    <property type="entry name" value="TIR_dom"/>
</dbReference>
<dbReference type="PROSITE" id="PS50104">
    <property type="entry name" value="TIR"/>
    <property type="match status" value="1"/>
</dbReference>
<dbReference type="Proteomes" id="UP000271031">
    <property type="component" value="Unassembled WGS sequence"/>
</dbReference>
<evidence type="ECO:0000259" key="1">
    <source>
        <dbReference type="PROSITE" id="PS50104"/>
    </source>
</evidence>